<organism evidence="4 5">
    <name type="scientific">Portunus trituberculatus</name>
    <name type="common">Swimming crab</name>
    <name type="synonym">Neptunus trituberculatus</name>
    <dbReference type="NCBI Taxonomy" id="210409"/>
    <lineage>
        <taxon>Eukaryota</taxon>
        <taxon>Metazoa</taxon>
        <taxon>Ecdysozoa</taxon>
        <taxon>Arthropoda</taxon>
        <taxon>Crustacea</taxon>
        <taxon>Multicrustacea</taxon>
        <taxon>Malacostraca</taxon>
        <taxon>Eumalacostraca</taxon>
        <taxon>Eucarida</taxon>
        <taxon>Decapoda</taxon>
        <taxon>Pleocyemata</taxon>
        <taxon>Brachyura</taxon>
        <taxon>Eubrachyura</taxon>
        <taxon>Portunoidea</taxon>
        <taxon>Portunidae</taxon>
        <taxon>Portuninae</taxon>
        <taxon>Portunus</taxon>
    </lineage>
</organism>
<dbReference type="PANTHER" id="PTHR32083">
    <property type="entry name" value="CILIA AND FLAGELLA-ASSOCIATED PROTEIN 58-RELATED"/>
    <property type="match status" value="1"/>
</dbReference>
<feature type="coiled-coil region" evidence="2">
    <location>
        <begin position="221"/>
        <end position="325"/>
    </location>
</feature>
<comment type="caution">
    <text evidence="4">The sequence shown here is derived from an EMBL/GenBank/DDBJ whole genome shotgun (WGS) entry which is preliminary data.</text>
</comment>
<dbReference type="GO" id="GO:0005856">
    <property type="term" value="C:cytoskeleton"/>
    <property type="evidence" value="ECO:0007669"/>
    <property type="project" value="TreeGrafter"/>
</dbReference>
<sequence length="445" mass="50601">MSVYVTLVRVKIERLQGFEACLEEARTQLAAAAAKRLKLEEKLAAGTGTSAPLKTEIEQLQQHNKQLKDTLEHYQKEKEETNKRIAALESSNDDSKNKVMDMELSQKNLQENINRLSQEKERLFHEIQEGSSEGMINVLIKEKEELAERLTKEKEAQMKEYQGRNKALQEKVEGLEDIRHGYEKQISQIEASNAEMHSKIGSVQQEYDAAKSETHQILAQKRDIEERFKENLKIKEALQEEITVHKGNINSMKEELEAEKNKVQTMVETISTLQNNILNLQKQIEGLNEMCSKLACDLEAESKLRVEAQAQLTQVQQLNKQLQEHFGVGDIMLCQLKVEQDKLQASMSSLSEGCSTSATTELYSHATKSDSDEQTPLVDRTDSSGDGNVAAEQLAEKTPTNVEQRIKVDEVRRLKAVLGARDEDLSRTRQTIKDLQDRLRQVPFP</sequence>
<protein>
    <submittedName>
        <fullName evidence="4">Uncharacterized protein</fullName>
    </submittedName>
</protein>
<proteinExistence type="predicted"/>
<dbReference type="Proteomes" id="UP000324222">
    <property type="component" value="Unassembled WGS sequence"/>
</dbReference>
<reference evidence="4 5" key="1">
    <citation type="submission" date="2019-05" db="EMBL/GenBank/DDBJ databases">
        <title>Another draft genome of Portunus trituberculatus and its Hox gene families provides insights of decapod evolution.</title>
        <authorList>
            <person name="Jeong J.-H."/>
            <person name="Song I."/>
            <person name="Kim S."/>
            <person name="Choi T."/>
            <person name="Kim D."/>
            <person name="Ryu S."/>
            <person name="Kim W."/>
        </authorList>
    </citation>
    <scope>NUCLEOTIDE SEQUENCE [LARGE SCALE GENOMIC DNA]</scope>
    <source>
        <tissue evidence="4">Muscle</tissue>
    </source>
</reference>
<evidence type="ECO:0000313" key="5">
    <source>
        <dbReference type="Proteomes" id="UP000324222"/>
    </source>
</evidence>
<dbReference type="EMBL" id="VSRR010000051">
    <property type="protein sequence ID" value="MPC08979.1"/>
    <property type="molecule type" value="Genomic_DNA"/>
</dbReference>
<dbReference type="OrthoDB" id="5322683at2759"/>
<keyword evidence="1 2" id="KW-0175">Coiled coil</keyword>
<gene>
    <name evidence="4" type="ORF">E2C01_001578</name>
</gene>
<name>A0A5B7CHN1_PORTR</name>
<dbReference type="AlphaFoldDB" id="A0A5B7CHN1"/>
<evidence type="ECO:0000256" key="3">
    <source>
        <dbReference type="SAM" id="MobiDB-lite"/>
    </source>
</evidence>
<dbReference type="PANTHER" id="PTHR32083:SF48">
    <property type="entry name" value="TRANS-GOLGI NETWORK-LOCALIZED SYP41-INTERACTING PROTEIN 1"/>
    <property type="match status" value="1"/>
</dbReference>
<evidence type="ECO:0000256" key="1">
    <source>
        <dbReference type="ARBA" id="ARBA00023054"/>
    </source>
</evidence>
<feature type="region of interest" description="Disordered" evidence="3">
    <location>
        <begin position="364"/>
        <end position="387"/>
    </location>
</feature>
<evidence type="ECO:0000256" key="2">
    <source>
        <dbReference type="SAM" id="Coils"/>
    </source>
</evidence>
<accession>A0A5B7CHN1</accession>
<keyword evidence="5" id="KW-1185">Reference proteome</keyword>
<evidence type="ECO:0000313" key="4">
    <source>
        <dbReference type="EMBL" id="MPC08979.1"/>
    </source>
</evidence>
<feature type="coiled-coil region" evidence="2">
    <location>
        <begin position="22"/>
        <end position="185"/>
    </location>
</feature>
<dbReference type="Gene3D" id="1.20.5.340">
    <property type="match status" value="1"/>
</dbReference>